<feature type="region of interest" description="Disordered" evidence="11">
    <location>
        <begin position="130"/>
        <end position="162"/>
    </location>
</feature>
<feature type="domain" description="BAH" evidence="13">
    <location>
        <begin position="438"/>
        <end position="556"/>
    </location>
</feature>
<gene>
    <name evidence="14" type="primary">NDAI0J01940</name>
    <name evidence="14" type="ordered locus">NDAI_0J01940</name>
</gene>
<dbReference type="InterPro" id="IPR001487">
    <property type="entry name" value="Bromodomain"/>
</dbReference>
<keyword evidence="8" id="KW-0539">Nucleus</keyword>
<dbReference type="SMART" id="SM00439">
    <property type="entry name" value="BAH"/>
    <property type="match status" value="1"/>
</dbReference>
<dbReference type="HOGENOM" id="CLU_007728_2_0_1"/>
<dbReference type="PANTHER" id="PTHR16062:SF21">
    <property type="entry name" value="CHROMATIN STRUCTURE-REMODELING COMPLEX SUBUNIT RSC1-RELATED"/>
    <property type="match status" value="1"/>
</dbReference>
<evidence type="ECO:0000256" key="9">
    <source>
        <dbReference type="ARBA" id="ARBA00061403"/>
    </source>
</evidence>
<feature type="compositionally biased region" description="Low complexity" evidence="11">
    <location>
        <begin position="244"/>
        <end position="261"/>
    </location>
</feature>
<dbReference type="InterPro" id="IPR018359">
    <property type="entry name" value="Bromodomain_CS"/>
</dbReference>
<dbReference type="OrthoDB" id="1742084at2759"/>
<feature type="compositionally biased region" description="Low complexity" evidence="11">
    <location>
        <begin position="138"/>
        <end position="148"/>
    </location>
</feature>
<dbReference type="GO" id="GO:0006303">
    <property type="term" value="P:double-strand break repair via nonhomologous end joining"/>
    <property type="evidence" value="ECO:0007669"/>
    <property type="project" value="EnsemblFungi"/>
</dbReference>
<dbReference type="Pfam" id="PF00439">
    <property type="entry name" value="Bromodomain"/>
    <property type="match status" value="2"/>
</dbReference>
<evidence type="ECO:0000256" key="11">
    <source>
        <dbReference type="SAM" id="MobiDB-lite"/>
    </source>
</evidence>
<dbReference type="GO" id="GO:0016586">
    <property type="term" value="C:RSC-type complex"/>
    <property type="evidence" value="ECO:0007669"/>
    <property type="project" value="EnsemblFungi"/>
</dbReference>
<keyword evidence="2" id="KW-0597">Phosphoprotein</keyword>
<dbReference type="KEGG" id="ndi:NDAI_0J01940"/>
<dbReference type="InterPro" id="IPR001025">
    <property type="entry name" value="BAH_dom"/>
</dbReference>
<dbReference type="GO" id="GO:0006368">
    <property type="term" value="P:transcription elongation by RNA polymerase II"/>
    <property type="evidence" value="ECO:0007669"/>
    <property type="project" value="EnsemblFungi"/>
</dbReference>
<dbReference type="GeneID" id="11494345"/>
<dbReference type="GO" id="GO:0003682">
    <property type="term" value="F:chromatin binding"/>
    <property type="evidence" value="ECO:0007669"/>
    <property type="project" value="InterPro"/>
</dbReference>
<feature type="region of interest" description="Disordered" evidence="11">
    <location>
        <begin position="239"/>
        <end position="261"/>
    </location>
</feature>
<dbReference type="Pfam" id="PF01426">
    <property type="entry name" value="BAH"/>
    <property type="match status" value="1"/>
</dbReference>
<feature type="domain" description="Bromo" evidence="12">
    <location>
        <begin position="30"/>
        <end position="98"/>
    </location>
</feature>
<evidence type="ECO:0000259" key="12">
    <source>
        <dbReference type="PROSITE" id="PS50014"/>
    </source>
</evidence>
<evidence type="ECO:0000313" key="15">
    <source>
        <dbReference type="Proteomes" id="UP000000689"/>
    </source>
</evidence>
<feature type="compositionally biased region" description="Low complexity" evidence="11">
    <location>
        <begin position="734"/>
        <end position="755"/>
    </location>
</feature>
<dbReference type="OMA" id="RLPHYTS"/>
<evidence type="ECO:0000256" key="5">
    <source>
        <dbReference type="ARBA" id="ARBA00023015"/>
    </source>
</evidence>
<comment type="subcellular location">
    <subcellularLocation>
        <location evidence="1">Nucleus</location>
    </subcellularLocation>
</comment>
<evidence type="ECO:0000256" key="1">
    <source>
        <dbReference type="ARBA" id="ARBA00004123"/>
    </source>
</evidence>
<dbReference type="InterPro" id="IPR036427">
    <property type="entry name" value="Bromodomain-like_sf"/>
</dbReference>
<sequence>MLVLRNDELALLRDRLNTESEKLLTIKDENGLDISHVFNFLPAKMEYPDYYIIIKHPIAFDTIRKRLPHYIDPQDFITDAFQIPWNAKTYNAKGSIIYSYADRLDSFLRNITLPNLKRFYPELVIPDLGPLPDETRQSSTTGNTSSTNNKREFENSTVNRQNDTLKANKLQKSFLITNTQAPSTVFPMEQNSITIEGNNTNGGNYEPNQYISQNPMQIIHTIPAVIDEATRQTQNGQHQFSHVSPSMSPLSQPQSFSPTPQPMQSNIEMNPNGNMTHQIQRTVTTAQIKPANARKGKGRRGRPPIIDLPYIQRMKNILKSLKRDIDPTNNKPILSYFDKFPDGALGPMIANPICLDDIWKKIKTRRYRDFQSFQFDFNSMLSNYKELYQNDPMKAPRAHIIQSSFNHFLTLELQRPDSDYVPEGHYRIPLDEVYINNDKYSIGDWVLLYNPNDATTPIVGQIFRFWVTPDGQKWLNACWYLRPEQTVHRVDRLFYKHEVVKTGQYRDHRIEDIQGHCYVVHFTRYQRGDPELKVDGPLFICEFRYNENDKVFNKIRTWRACLPEEIRDVDEVTVPINRRKFFKYPSPIRHLLPPNATINDPIPQATEGAANAPPLIGAVYLRPKVEKDDLGEYSTSDDCPRYIIRPNDPQEQGTIDYENGTIIPTYKNNYSTSGYASNRTQSVKQHTQPMAQNNNSKIMTAATTTMRNTTPMTLQNKIPAVQNNKFPIRPSKPTPLTTIPTQRRPTPPQHTTRGPYISHIGNKNRIQKEQQRKEQIKYRLHKVKSKIKQTPTDLTTAINALTTHTSKSTNGQIVLSAPSAYVLPTEISLNNEPLSTITTTLQCSDLENQLRRYTKEELMIKKRSQRDATTDEVIWFRGPSIFVKNRLLNMGSEPFQVPLNRWFLDSNLKRRKLDYEEVEETIDDDPNKEEDTQVLEEGVRNELDTELKLEIPGPELAVSTKTDTNNFVNRGLPTVVTNDLTLSEGVEAELSDNDDEECLIPCIDLTPSARFLCYKLAAAARKTESRTSI</sequence>
<dbReference type="InterPro" id="IPR043151">
    <property type="entry name" value="BAH_sf"/>
</dbReference>
<dbReference type="RefSeq" id="XP_003672329.1">
    <property type="nucleotide sequence ID" value="XM_003672281.1"/>
</dbReference>
<dbReference type="PROSITE" id="PS51038">
    <property type="entry name" value="BAH"/>
    <property type="match status" value="1"/>
</dbReference>
<dbReference type="Gene3D" id="2.30.30.490">
    <property type="match status" value="1"/>
</dbReference>
<evidence type="ECO:0000256" key="7">
    <source>
        <dbReference type="ARBA" id="ARBA00023163"/>
    </source>
</evidence>
<dbReference type="PROSITE" id="PS50014">
    <property type="entry name" value="BROMODOMAIN_2"/>
    <property type="match status" value="1"/>
</dbReference>
<evidence type="ECO:0000256" key="3">
    <source>
        <dbReference type="ARBA" id="ARBA00022737"/>
    </source>
</evidence>
<dbReference type="CDD" id="cd04717">
    <property type="entry name" value="BAH_polybromo"/>
    <property type="match status" value="1"/>
</dbReference>
<dbReference type="GO" id="GO:0042173">
    <property type="term" value="P:regulation of sporulation resulting in formation of a cellular spore"/>
    <property type="evidence" value="ECO:0007669"/>
    <property type="project" value="EnsemblFungi"/>
</dbReference>
<dbReference type="FunFam" id="2.30.30.490:FF:000016">
    <property type="entry name" value="RSC complex member"/>
    <property type="match status" value="1"/>
</dbReference>
<accession>G0WH08</accession>
<dbReference type="InterPro" id="IPR037382">
    <property type="entry name" value="Rsc/polybromo"/>
</dbReference>
<dbReference type="EMBL" id="HE580276">
    <property type="protein sequence ID" value="CCD27086.1"/>
    <property type="molecule type" value="Genomic_DNA"/>
</dbReference>
<keyword evidence="6 10" id="KW-0103">Bromodomain</keyword>
<dbReference type="eggNOG" id="KOG1827">
    <property type="taxonomic scope" value="Eukaryota"/>
</dbReference>
<comment type="similarity">
    <text evidence="9">Belongs to the RSC1 family.</text>
</comment>
<evidence type="ECO:0000256" key="8">
    <source>
        <dbReference type="ARBA" id="ARBA00023242"/>
    </source>
</evidence>
<evidence type="ECO:0000256" key="2">
    <source>
        <dbReference type="ARBA" id="ARBA00022553"/>
    </source>
</evidence>
<dbReference type="Gene3D" id="1.20.920.10">
    <property type="entry name" value="Bromodomain-like"/>
    <property type="match status" value="2"/>
</dbReference>
<dbReference type="STRING" id="1071378.G0WH08"/>
<organism evidence="14 15">
    <name type="scientific">Naumovozyma dairenensis (strain ATCC 10597 / BCRC 20456 / CBS 421 / NBRC 0211 / NRRL Y-12639)</name>
    <name type="common">Saccharomyces dairenensis</name>
    <dbReference type="NCBI Taxonomy" id="1071378"/>
    <lineage>
        <taxon>Eukaryota</taxon>
        <taxon>Fungi</taxon>
        <taxon>Dikarya</taxon>
        <taxon>Ascomycota</taxon>
        <taxon>Saccharomycotina</taxon>
        <taxon>Saccharomycetes</taxon>
        <taxon>Saccharomycetales</taxon>
        <taxon>Saccharomycetaceae</taxon>
        <taxon>Naumovozyma</taxon>
    </lineage>
</organism>
<dbReference type="SUPFAM" id="SSF47370">
    <property type="entry name" value="Bromodomain"/>
    <property type="match status" value="2"/>
</dbReference>
<evidence type="ECO:0000256" key="10">
    <source>
        <dbReference type="PROSITE-ProRule" id="PRU00035"/>
    </source>
</evidence>
<evidence type="ECO:0008006" key="16">
    <source>
        <dbReference type="Google" id="ProtNLM"/>
    </source>
</evidence>
<keyword evidence="7" id="KW-0804">Transcription</keyword>
<feature type="region of interest" description="Disordered" evidence="11">
    <location>
        <begin position="724"/>
        <end position="756"/>
    </location>
</feature>
<keyword evidence="5" id="KW-0805">Transcription regulation</keyword>
<name>G0WH08_NAUDC</name>
<evidence type="ECO:0000256" key="4">
    <source>
        <dbReference type="ARBA" id="ARBA00022853"/>
    </source>
</evidence>
<dbReference type="PROSITE" id="PS00633">
    <property type="entry name" value="BROMODOMAIN_1"/>
    <property type="match status" value="1"/>
</dbReference>
<evidence type="ECO:0000313" key="14">
    <source>
        <dbReference type="EMBL" id="CCD27086.1"/>
    </source>
</evidence>
<dbReference type="PANTHER" id="PTHR16062">
    <property type="entry name" value="SWI/SNF-RELATED"/>
    <property type="match status" value="1"/>
</dbReference>
<dbReference type="SMART" id="SM00297">
    <property type="entry name" value="BROMO"/>
    <property type="match status" value="2"/>
</dbReference>
<keyword evidence="4" id="KW-0156">Chromatin regulator</keyword>
<dbReference type="AlphaFoldDB" id="G0WH08"/>
<reference evidence="14 15" key="1">
    <citation type="journal article" date="2011" name="Proc. Natl. Acad. Sci. U.S.A.">
        <title>Evolutionary erosion of yeast sex chromosomes by mating-type switching accidents.</title>
        <authorList>
            <person name="Gordon J.L."/>
            <person name="Armisen D."/>
            <person name="Proux-Wera E."/>
            <person name="Oheigeartaigh S.S."/>
            <person name="Byrne K.P."/>
            <person name="Wolfe K.H."/>
        </authorList>
    </citation>
    <scope>NUCLEOTIDE SEQUENCE [LARGE SCALE GENOMIC DNA]</scope>
    <source>
        <strain evidence="15">ATCC 10597 / BCRC 20456 / CBS 421 / NBRC 0211 / NRRL Y-12639</strain>
    </source>
</reference>
<dbReference type="GO" id="GO:0006337">
    <property type="term" value="P:nucleosome disassembly"/>
    <property type="evidence" value="ECO:0007669"/>
    <property type="project" value="EnsemblFungi"/>
</dbReference>
<protein>
    <recommendedName>
        <fullName evidence="16">BAH domain-containing protein</fullName>
    </recommendedName>
</protein>
<dbReference type="Proteomes" id="UP000000689">
    <property type="component" value="Chromosome 10"/>
</dbReference>
<keyword evidence="3" id="KW-0677">Repeat</keyword>
<evidence type="ECO:0000256" key="6">
    <source>
        <dbReference type="ARBA" id="ARBA00023117"/>
    </source>
</evidence>
<keyword evidence="15" id="KW-1185">Reference proteome</keyword>
<proteinExistence type="inferred from homology"/>
<evidence type="ECO:0000259" key="13">
    <source>
        <dbReference type="PROSITE" id="PS51038"/>
    </source>
</evidence>